<dbReference type="Proteomes" id="UP001176940">
    <property type="component" value="Unassembled WGS sequence"/>
</dbReference>
<dbReference type="PANTHER" id="PTHR12444">
    <property type="entry name" value="PROTEIN EFR3 HOMOLOG CMP44E"/>
    <property type="match status" value="1"/>
</dbReference>
<organism evidence="1 2">
    <name type="scientific">Ranitomeya imitator</name>
    <name type="common">mimic poison frog</name>
    <dbReference type="NCBI Taxonomy" id="111125"/>
    <lineage>
        <taxon>Eukaryota</taxon>
        <taxon>Metazoa</taxon>
        <taxon>Chordata</taxon>
        <taxon>Craniata</taxon>
        <taxon>Vertebrata</taxon>
        <taxon>Euteleostomi</taxon>
        <taxon>Amphibia</taxon>
        <taxon>Batrachia</taxon>
        <taxon>Anura</taxon>
        <taxon>Neobatrachia</taxon>
        <taxon>Hyloidea</taxon>
        <taxon>Dendrobatidae</taxon>
        <taxon>Dendrobatinae</taxon>
        <taxon>Ranitomeya</taxon>
    </lineage>
</organism>
<evidence type="ECO:0000313" key="1">
    <source>
        <dbReference type="EMBL" id="CAJ0941683.1"/>
    </source>
</evidence>
<dbReference type="InterPro" id="IPR051851">
    <property type="entry name" value="EFR3_Homologs"/>
</dbReference>
<proteinExistence type="predicted"/>
<gene>
    <name evidence="1" type="ORF">RIMI_LOCUS9317511</name>
</gene>
<name>A0ABN9LHM7_9NEOB</name>
<evidence type="ECO:0000313" key="2">
    <source>
        <dbReference type="Proteomes" id="UP001176940"/>
    </source>
</evidence>
<accession>A0ABN9LHM7</accession>
<keyword evidence="2" id="KW-1185">Reference proteome</keyword>
<dbReference type="EMBL" id="CAUEEQ010019209">
    <property type="protein sequence ID" value="CAJ0941683.1"/>
    <property type="molecule type" value="Genomic_DNA"/>
</dbReference>
<dbReference type="PANTHER" id="PTHR12444:SF1">
    <property type="entry name" value="PROTEIN EFR3 HOMOLOG A"/>
    <property type="match status" value="1"/>
</dbReference>
<sequence length="315" mass="35710">MDSLFAIPDGVHRGLPASKATIARSIRTAILEAYRVKHRGPPPEMKAHSTPGSRRFQCGTSQGFRRRLCKTATWSSIHTFRRTTADSSLGRRILQAAVWQQHTPMVPVSPNEGSEKQILRIIPDVDDLKIKREKISRQDVNFMKKHGQQLYRHIYLGCKEEDNVQKNYELLYTALSLVTIELANEEVVIDLIRVAIALQDLAITNEDNLPMFSRCSIMALVAAYLNFLSQMIAVPAFCQHVSKVIETRNMEAPYFLPEVLFRDKCSLPKSLDKHDKNVFFLTNKIVESLGGSGYGVERLSVPYVPQVTGRYNHNN</sequence>
<reference evidence="1" key="1">
    <citation type="submission" date="2023-07" db="EMBL/GenBank/DDBJ databases">
        <authorList>
            <person name="Stuckert A."/>
        </authorList>
    </citation>
    <scope>NUCLEOTIDE SEQUENCE</scope>
</reference>
<protein>
    <submittedName>
        <fullName evidence="1">Uncharacterized protein</fullName>
    </submittedName>
</protein>
<comment type="caution">
    <text evidence="1">The sequence shown here is derived from an EMBL/GenBank/DDBJ whole genome shotgun (WGS) entry which is preliminary data.</text>
</comment>